<keyword evidence="2 5" id="KW-0238">DNA-binding</keyword>
<dbReference type="GO" id="GO:0003677">
    <property type="term" value="F:DNA binding"/>
    <property type="evidence" value="ECO:0007669"/>
    <property type="project" value="UniProtKB-KW"/>
</dbReference>
<protein>
    <submittedName>
        <fullName evidence="5">DNA-binding transcriptional regulator, MarR family</fullName>
    </submittedName>
</protein>
<dbReference type="Pfam" id="PF01047">
    <property type="entry name" value="MarR"/>
    <property type="match status" value="1"/>
</dbReference>
<keyword evidence="1" id="KW-0805">Transcription regulation</keyword>
<dbReference type="PANTHER" id="PTHR39515:SF2">
    <property type="entry name" value="HTH-TYPE TRANSCRIPTIONAL REGULATOR RV0880"/>
    <property type="match status" value="1"/>
</dbReference>
<gene>
    <name evidence="5" type="ORF">SAMN05445060_0488</name>
</gene>
<dbReference type="InterPro" id="IPR000835">
    <property type="entry name" value="HTH_MarR-typ"/>
</dbReference>
<evidence type="ECO:0000256" key="1">
    <source>
        <dbReference type="ARBA" id="ARBA00023015"/>
    </source>
</evidence>
<dbReference type="SMART" id="SM00347">
    <property type="entry name" value="HTH_MARR"/>
    <property type="match status" value="1"/>
</dbReference>
<dbReference type="InterPro" id="IPR023187">
    <property type="entry name" value="Tscrpt_reg_MarR-type_CS"/>
</dbReference>
<reference evidence="5 6" key="1">
    <citation type="submission" date="2017-01" db="EMBL/GenBank/DDBJ databases">
        <authorList>
            <person name="Mah S.A."/>
            <person name="Swanson W.J."/>
            <person name="Moy G.W."/>
            <person name="Vacquier V.D."/>
        </authorList>
    </citation>
    <scope>NUCLEOTIDE SEQUENCE [LARGE SCALE GENOMIC DNA]</scope>
    <source>
        <strain evidence="5 6">CPCC 203464</strain>
    </source>
</reference>
<dbReference type="Proteomes" id="UP000186218">
    <property type="component" value="Unassembled WGS sequence"/>
</dbReference>
<dbReference type="InterPro" id="IPR036388">
    <property type="entry name" value="WH-like_DNA-bd_sf"/>
</dbReference>
<evidence type="ECO:0000256" key="3">
    <source>
        <dbReference type="ARBA" id="ARBA00023163"/>
    </source>
</evidence>
<keyword evidence="3" id="KW-0804">Transcription</keyword>
<proteinExistence type="predicted"/>
<sequence length="167" mass="18535">MIGGREDRPRLTGQTCKSSVLIMADHDDDIRETAFAVRSAVSLMSRRARESNKAELGLPERAVLSRLNRHGPDTTAGLARWEEISPQSMGTRVVSLEARGLISRDPDPDDGRRIIVTITDEGRDVVLASRGQFTDRLTEVLAEHFSLEQRELIGRAAPLIEHLAELL</sequence>
<dbReference type="STRING" id="1344003.SAMN05445060_0488"/>
<dbReference type="Gene3D" id="1.10.10.10">
    <property type="entry name" value="Winged helix-like DNA-binding domain superfamily/Winged helix DNA-binding domain"/>
    <property type="match status" value="1"/>
</dbReference>
<dbReference type="EMBL" id="FTNT01000001">
    <property type="protein sequence ID" value="SIR69368.1"/>
    <property type="molecule type" value="Genomic_DNA"/>
</dbReference>
<dbReference type="PANTHER" id="PTHR39515">
    <property type="entry name" value="CONSERVED PROTEIN"/>
    <property type="match status" value="1"/>
</dbReference>
<evidence type="ECO:0000259" key="4">
    <source>
        <dbReference type="PROSITE" id="PS50995"/>
    </source>
</evidence>
<dbReference type="SUPFAM" id="SSF46785">
    <property type="entry name" value="Winged helix' DNA-binding domain"/>
    <property type="match status" value="1"/>
</dbReference>
<evidence type="ECO:0000256" key="2">
    <source>
        <dbReference type="ARBA" id="ARBA00023125"/>
    </source>
</evidence>
<feature type="domain" description="HTH marR-type" evidence="4">
    <location>
        <begin position="27"/>
        <end position="167"/>
    </location>
</feature>
<keyword evidence="6" id="KW-1185">Reference proteome</keyword>
<organism evidence="5 6">
    <name type="scientific">Williamsia sterculiae</name>
    <dbReference type="NCBI Taxonomy" id="1344003"/>
    <lineage>
        <taxon>Bacteria</taxon>
        <taxon>Bacillati</taxon>
        <taxon>Actinomycetota</taxon>
        <taxon>Actinomycetes</taxon>
        <taxon>Mycobacteriales</taxon>
        <taxon>Nocardiaceae</taxon>
        <taxon>Williamsia</taxon>
    </lineage>
</organism>
<dbReference type="PROSITE" id="PS01117">
    <property type="entry name" value="HTH_MARR_1"/>
    <property type="match status" value="1"/>
</dbReference>
<dbReference type="PROSITE" id="PS50995">
    <property type="entry name" value="HTH_MARR_2"/>
    <property type="match status" value="1"/>
</dbReference>
<name>A0A1N7D0C4_9NOCA</name>
<dbReference type="InterPro" id="IPR052526">
    <property type="entry name" value="HTH-type_Bedaq_tolerance"/>
</dbReference>
<dbReference type="InterPro" id="IPR036390">
    <property type="entry name" value="WH_DNA-bd_sf"/>
</dbReference>
<dbReference type="AlphaFoldDB" id="A0A1N7D0C4"/>
<dbReference type="GO" id="GO:0003700">
    <property type="term" value="F:DNA-binding transcription factor activity"/>
    <property type="evidence" value="ECO:0007669"/>
    <property type="project" value="InterPro"/>
</dbReference>
<evidence type="ECO:0000313" key="5">
    <source>
        <dbReference type="EMBL" id="SIR69368.1"/>
    </source>
</evidence>
<evidence type="ECO:0000313" key="6">
    <source>
        <dbReference type="Proteomes" id="UP000186218"/>
    </source>
</evidence>
<accession>A0A1N7D0C4</accession>